<dbReference type="InterPro" id="IPR036259">
    <property type="entry name" value="MFS_trans_sf"/>
</dbReference>
<keyword evidence="1" id="KW-0812">Transmembrane</keyword>
<gene>
    <name evidence="2" type="ORF">NCTC12905_00479</name>
</gene>
<dbReference type="SUPFAM" id="SSF103473">
    <property type="entry name" value="MFS general substrate transporter"/>
    <property type="match status" value="1"/>
</dbReference>
<feature type="transmembrane region" description="Helical" evidence="1">
    <location>
        <begin position="84"/>
        <end position="105"/>
    </location>
</feature>
<sequence>MDLYHAIRMLIGVYHAIFLISMGDTLSQLALLQVVFSVTVLLLDFPFAIFADRYRRKYSVMAGVFTTGLFYLLCLQAPNMTVPIIAQILYAAGFASLPVPLTAGFTSL</sequence>
<name>A0A3S4Z3I0_BARVI</name>
<evidence type="ECO:0000313" key="2">
    <source>
        <dbReference type="EMBL" id="VEJ44836.1"/>
    </source>
</evidence>
<dbReference type="EMBL" id="LR134529">
    <property type="protein sequence ID" value="VEJ44836.1"/>
    <property type="molecule type" value="Genomic_DNA"/>
</dbReference>
<proteinExistence type="predicted"/>
<dbReference type="AlphaFoldDB" id="A0A3S4Z3I0"/>
<accession>A0A3S4Z3I0</accession>
<organism evidence="2 3">
    <name type="scientific">Bartonella vinsonii</name>
    <name type="common">Rochalimaea vinsonii</name>
    <dbReference type="NCBI Taxonomy" id="33047"/>
    <lineage>
        <taxon>Bacteria</taxon>
        <taxon>Pseudomonadati</taxon>
        <taxon>Pseudomonadota</taxon>
        <taxon>Alphaproteobacteria</taxon>
        <taxon>Hyphomicrobiales</taxon>
        <taxon>Bartonellaceae</taxon>
        <taxon>Bartonella</taxon>
    </lineage>
</organism>
<dbReference type="Gene3D" id="1.20.1250.20">
    <property type="entry name" value="MFS general substrate transporter like domains"/>
    <property type="match status" value="1"/>
</dbReference>
<feature type="transmembrane region" description="Helical" evidence="1">
    <location>
        <begin position="58"/>
        <end position="78"/>
    </location>
</feature>
<protein>
    <recommendedName>
        <fullName evidence="4">MFS transporter</fullName>
    </recommendedName>
</protein>
<reference evidence="2 3" key="1">
    <citation type="submission" date="2018-12" db="EMBL/GenBank/DDBJ databases">
        <authorList>
            <consortium name="Pathogen Informatics"/>
        </authorList>
    </citation>
    <scope>NUCLEOTIDE SEQUENCE [LARGE SCALE GENOMIC DNA]</scope>
    <source>
        <strain evidence="2 3">NCTC12905</strain>
    </source>
</reference>
<dbReference type="Proteomes" id="UP000274201">
    <property type="component" value="Chromosome"/>
</dbReference>
<feature type="transmembrane region" description="Helical" evidence="1">
    <location>
        <begin position="29"/>
        <end position="51"/>
    </location>
</feature>
<evidence type="ECO:0000256" key="1">
    <source>
        <dbReference type="SAM" id="Phobius"/>
    </source>
</evidence>
<keyword evidence="1" id="KW-1133">Transmembrane helix</keyword>
<evidence type="ECO:0000313" key="3">
    <source>
        <dbReference type="Proteomes" id="UP000274201"/>
    </source>
</evidence>
<keyword evidence="1" id="KW-0472">Membrane</keyword>
<evidence type="ECO:0008006" key="4">
    <source>
        <dbReference type="Google" id="ProtNLM"/>
    </source>
</evidence>